<dbReference type="Pfam" id="PF00905">
    <property type="entry name" value="Transpeptidase"/>
    <property type="match status" value="1"/>
</dbReference>
<accession>A0AB36RAI8</accession>
<dbReference type="AlphaFoldDB" id="A0AB36RAI8"/>
<dbReference type="PROSITE" id="PS00337">
    <property type="entry name" value="BETA_LACTAMASE_D"/>
    <property type="match status" value="1"/>
</dbReference>
<dbReference type="Gene3D" id="3.40.710.10">
    <property type="entry name" value="DD-peptidase/beta-lactamase superfamily"/>
    <property type="match status" value="1"/>
</dbReference>
<dbReference type="EC" id="3.5.2.6" evidence="2 7"/>
<keyword evidence="5 7" id="KW-0046">Antibiotic resistance</keyword>
<dbReference type="InterPro" id="IPR001460">
    <property type="entry name" value="PCN-bd_Tpept"/>
</dbReference>
<dbReference type="InterPro" id="IPR012338">
    <property type="entry name" value="Beta-lactam/transpept-like"/>
</dbReference>
<sequence length="277" mass="31474">MRQIDRRPFVFALVLYLLAWFLGFPIRAQSEPQNDVECTLILDAASGETLYRQGVCDQRFSPASTFKVPLSLIGYDAGILIDEHTPAWDYKPEFNAVKRDQKTVDPTIWEKDSVLWFSREITRRLGSERFAGYVSKFDYGNTDVSGNAGKNDSLTRSWVNSSLKISPVEQVNFLRRLLDRNLPVSDKAFAMTKAILPTFQAGGWTVQGKTGSTRLRNDADKVRDDRSLGWFVGWAQKDGRKIVFARLVVDTKRSDTPKGPQTRAMFLKDLPNLIKQD</sequence>
<evidence type="ECO:0000256" key="4">
    <source>
        <dbReference type="ARBA" id="ARBA00022801"/>
    </source>
</evidence>
<feature type="domain" description="Penicillin-binding protein transpeptidase" evidence="8">
    <location>
        <begin position="50"/>
        <end position="255"/>
    </location>
</feature>
<comment type="catalytic activity">
    <reaction evidence="7">
        <text>a beta-lactam + H2O = a substituted beta-amino acid</text>
        <dbReference type="Rhea" id="RHEA:20401"/>
        <dbReference type="ChEBI" id="CHEBI:15377"/>
        <dbReference type="ChEBI" id="CHEBI:35627"/>
        <dbReference type="ChEBI" id="CHEBI:140347"/>
        <dbReference type="EC" id="3.5.2.6"/>
    </reaction>
</comment>
<gene>
    <name evidence="9" type="ORF">CIT25_15525</name>
</gene>
<dbReference type="GO" id="GO:0008800">
    <property type="term" value="F:beta-lactamase activity"/>
    <property type="evidence" value="ECO:0007669"/>
    <property type="project" value="UniProtKB-UniRule"/>
</dbReference>
<dbReference type="GO" id="GO:0017001">
    <property type="term" value="P:antibiotic catabolic process"/>
    <property type="evidence" value="ECO:0007669"/>
    <property type="project" value="InterPro"/>
</dbReference>
<organism evidence="9 10">
    <name type="scientific">Mesorhizobium mediterraneum</name>
    <dbReference type="NCBI Taxonomy" id="43617"/>
    <lineage>
        <taxon>Bacteria</taxon>
        <taxon>Pseudomonadati</taxon>
        <taxon>Pseudomonadota</taxon>
        <taxon>Alphaproteobacteria</taxon>
        <taxon>Hyphomicrobiales</taxon>
        <taxon>Phyllobacteriaceae</taxon>
        <taxon>Mesorhizobium</taxon>
    </lineage>
</organism>
<dbReference type="InterPro" id="IPR002137">
    <property type="entry name" value="Beta-lactam_class-D_AS"/>
</dbReference>
<reference evidence="10" key="1">
    <citation type="submission" date="2017-08" db="EMBL/GenBank/DDBJ databases">
        <title>Mesorhizobium wenxinae sp. nov., a novel rhizobial species isolated from root nodules of chickpea (Cicer arietinum L.).</title>
        <authorList>
            <person name="Zhang J."/>
        </authorList>
    </citation>
    <scope>NUCLEOTIDE SEQUENCE [LARGE SCALE GENOMIC DNA]</scope>
    <source>
        <strain evidence="10">USDA 3392</strain>
    </source>
</reference>
<keyword evidence="4 7" id="KW-0378">Hydrolase</keyword>
<comment type="similarity">
    <text evidence="1 7">Belongs to the class-D beta-lactamase family.</text>
</comment>
<dbReference type="GO" id="GO:0046677">
    <property type="term" value="P:response to antibiotic"/>
    <property type="evidence" value="ECO:0007669"/>
    <property type="project" value="UniProtKB-UniRule"/>
</dbReference>
<feature type="modified residue" description="N6-carboxylysine" evidence="6">
    <location>
        <position position="67"/>
    </location>
</feature>
<dbReference type="NCBIfam" id="NF000270">
    <property type="entry name" value="bla_class_D_alt"/>
    <property type="match status" value="1"/>
</dbReference>
<feature type="active site" description="Acyl-ester intermediate" evidence="6">
    <location>
        <position position="64"/>
    </location>
</feature>
<keyword evidence="10" id="KW-1185">Reference proteome</keyword>
<proteinExistence type="inferred from homology"/>
<protein>
    <recommendedName>
        <fullName evidence="2 7">Beta-lactamase</fullName>
        <ecNumber evidence="2 7">3.5.2.6</ecNumber>
    </recommendedName>
</protein>
<evidence type="ECO:0000256" key="6">
    <source>
        <dbReference type="PIRSR" id="PIRSR602137-50"/>
    </source>
</evidence>
<dbReference type="EMBL" id="NPKI01000017">
    <property type="protein sequence ID" value="PAQ01459.1"/>
    <property type="molecule type" value="Genomic_DNA"/>
</dbReference>
<evidence type="ECO:0000256" key="5">
    <source>
        <dbReference type="ARBA" id="ARBA00023251"/>
    </source>
</evidence>
<name>A0AB36RAI8_9HYPH</name>
<evidence type="ECO:0000256" key="1">
    <source>
        <dbReference type="ARBA" id="ARBA00007898"/>
    </source>
</evidence>
<comment type="caution">
    <text evidence="9">The sequence shown here is derived from an EMBL/GenBank/DDBJ whole genome shotgun (WGS) entry which is preliminary data.</text>
</comment>
<dbReference type="GO" id="GO:0008658">
    <property type="term" value="F:penicillin binding"/>
    <property type="evidence" value="ECO:0007669"/>
    <property type="project" value="InterPro"/>
</dbReference>
<evidence type="ECO:0000313" key="9">
    <source>
        <dbReference type="EMBL" id="PAQ01459.1"/>
    </source>
</evidence>
<evidence type="ECO:0000256" key="3">
    <source>
        <dbReference type="ARBA" id="ARBA00022729"/>
    </source>
</evidence>
<dbReference type="Proteomes" id="UP000216215">
    <property type="component" value="Unassembled WGS sequence"/>
</dbReference>
<keyword evidence="3" id="KW-0732">Signal</keyword>
<evidence type="ECO:0000256" key="7">
    <source>
        <dbReference type="RuleBase" id="RU361140"/>
    </source>
</evidence>
<dbReference type="SUPFAM" id="SSF56601">
    <property type="entry name" value="beta-lactamase/transpeptidase-like"/>
    <property type="match status" value="1"/>
</dbReference>
<dbReference type="RefSeq" id="WP_095485405.1">
    <property type="nucleotide sequence ID" value="NZ_CP088151.1"/>
</dbReference>
<evidence type="ECO:0000259" key="8">
    <source>
        <dbReference type="Pfam" id="PF00905"/>
    </source>
</evidence>
<evidence type="ECO:0000256" key="2">
    <source>
        <dbReference type="ARBA" id="ARBA00012865"/>
    </source>
</evidence>
<evidence type="ECO:0000313" key="10">
    <source>
        <dbReference type="Proteomes" id="UP000216215"/>
    </source>
</evidence>